<name>A0A0F0L981_9MICO</name>
<gene>
    <name evidence="7" type="primary">stp_5</name>
    <name evidence="7" type="ORF">RS83_01866</name>
</gene>
<dbReference type="SUPFAM" id="SSF103473">
    <property type="entry name" value="MFS general substrate transporter"/>
    <property type="match status" value="1"/>
</dbReference>
<feature type="transmembrane region" description="Helical" evidence="5">
    <location>
        <begin position="217"/>
        <end position="237"/>
    </location>
</feature>
<keyword evidence="3 5" id="KW-1133">Transmembrane helix</keyword>
<dbReference type="CDD" id="cd17321">
    <property type="entry name" value="MFS_MMR_MDR_like"/>
    <property type="match status" value="1"/>
</dbReference>
<dbReference type="InterPro" id="IPR011701">
    <property type="entry name" value="MFS"/>
</dbReference>
<dbReference type="GO" id="GO:0022857">
    <property type="term" value="F:transmembrane transporter activity"/>
    <property type="evidence" value="ECO:0007669"/>
    <property type="project" value="InterPro"/>
</dbReference>
<feature type="domain" description="Major facilitator superfamily (MFS) profile" evidence="6">
    <location>
        <begin position="4"/>
        <end position="449"/>
    </location>
</feature>
<dbReference type="Gene3D" id="1.20.1720.10">
    <property type="entry name" value="Multidrug resistance protein D"/>
    <property type="match status" value="1"/>
</dbReference>
<comment type="caution">
    <text evidence="7">The sequence shown here is derived from an EMBL/GenBank/DDBJ whole genome shotgun (WGS) entry which is preliminary data.</text>
</comment>
<evidence type="ECO:0000256" key="5">
    <source>
        <dbReference type="SAM" id="Phobius"/>
    </source>
</evidence>
<dbReference type="EMBL" id="JYIW01000024">
    <property type="protein sequence ID" value="KJL29239.1"/>
    <property type="molecule type" value="Genomic_DNA"/>
</dbReference>
<dbReference type="AlphaFoldDB" id="A0A0F0L981"/>
<dbReference type="Proteomes" id="UP000033640">
    <property type="component" value="Unassembled WGS sequence"/>
</dbReference>
<reference evidence="7 8" key="1">
    <citation type="submission" date="2015-02" db="EMBL/GenBank/DDBJ databases">
        <title>Draft genome sequences of ten Microbacterium spp. with emphasis on heavy metal contaminated environments.</title>
        <authorList>
            <person name="Corretto E."/>
        </authorList>
    </citation>
    <scope>NUCLEOTIDE SEQUENCE [LARGE SCALE GENOMIC DNA]</scope>
    <source>
        <strain evidence="7 8">BEL4b</strain>
    </source>
</reference>
<keyword evidence="4 5" id="KW-0472">Membrane</keyword>
<feature type="transmembrane region" description="Helical" evidence="5">
    <location>
        <begin position="394"/>
        <end position="413"/>
    </location>
</feature>
<feature type="transmembrane region" description="Helical" evidence="5">
    <location>
        <begin position="425"/>
        <end position="444"/>
    </location>
</feature>
<dbReference type="Pfam" id="PF07690">
    <property type="entry name" value="MFS_1"/>
    <property type="match status" value="1"/>
</dbReference>
<dbReference type="RefSeq" id="WP_052679027.1">
    <property type="nucleotide sequence ID" value="NZ_JYIW01000024.1"/>
</dbReference>
<dbReference type="InterPro" id="IPR036259">
    <property type="entry name" value="MFS_trans_sf"/>
</dbReference>
<dbReference type="PANTHER" id="PTHR42718:SF42">
    <property type="entry name" value="EXPORT PROTEIN"/>
    <property type="match status" value="1"/>
</dbReference>
<accession>A0A0F0L981</accession>
<dbReference type="PANTHER" id="PTHR42718">
    <property type="entry name" value="MAJOR FACILITATOR SUPERFAMILY MULTIDRUG TRANSPORTER MFSC"/>
    <property type="match status" value="1"/>
</dbReference>
<evidence type="ECO:0000256" key="2">
    <source>
        <dbReference type="ARBA" id="ARBA00022692"/>
    </source>
</evidence>
<feature type="transmembrane region" description="Helical" evidence="5">
    <location>
        <begin position="103"/>
        <end position="121"/>
    </location>
</feature>
<feature type="transmembrane region" description="Helical" evidence="5">
    <location>
        <begin position="158"/>
        <end position="178"/>
    </location>
</feature>
<comment type="subcellular location">
    <subcellularLocation>
        <location evidence="1">Cell membrane</location>
        <topology evidence="1">Multi-pass membrane protein</topology>
    </subcellularLocation>
</comment>
<evidence type="ECO:0000313" key="8">
    <source>
        <dbReference type="Proteomes" id="UP000033640"/>
    </source>
</evidence>
<evidence type="ECO:0000259" key="6">
    <source>
        <dbReference type="PROSITE" id="PS50850"/>
    </source>
</evidence>
<dbReference type="GO" id="GO:0005886">
    <property type="term" value="C:plasma membrane"/>
    <property type="evidence" value="ECO:0007669"/>
    <property type="project" value="UniProtKB-SubCell"/>
</dbReference>
<keyword evidence="2 5" id="KW-0812">Transmembrane</keyword>
<organism evidence="7 8">
    <name type="scientific">Microbacterium oxydans</name>
    <dbReference type="NCBI Taxonomy" id="82380"/>
    <lineage>
        <taxon>Bacteria</taxon>
        <taxon>Bacillati</taxon>
        <taxon>Actinomycetota</taxon>
        <taxon>Actinomycetes</taxon>
        <taxon>Micrococcales</taxon>
        <taxon>Microbacteriaceae</taxon>
        <taxon>Microbacterium</taxon>
    </lineage>
</organism>
<feature type="transmembrane region" description="Helical" evidence="5">
    <location>
        <begin position="128"/>
        <end position="152"/>
    </location>
</feature>
<evidence type="ECO:0000313" key="7">
    <source>
        <dbReference type="EMBL" id="KJL29239.1"/>
    </source>
</evidence>
<dbReference type="PATRIC" id="fig|82380.11.peg.1902"/>
<sequence length="457" mass="47449">MALILVITGVALFMTGLDNLVVTVALPTIRETLEVSVSDLSWTVNAYTMTFAVFMLGAASVGNRFGRRNSFIFGVLLFTLSSALVAVSGDLVMFGVARAAQGLGAALMVPLAFTLVSMYSIPQRTPIYLGVLGGISGLAVALGPFIGGLIVVAWSWQAIFWVNVPIGIVLAVGTISVVPRDSRASARVDYVGFVTLATGMFLVVLGVLSLSQHQLGAALSITFVLGGIGIVCGFVWLQSRSASPLFSRRLMRSRGLTLSVATAFFGTAGIFGAVFLLMQYLQLVLGFGASETGIATLPWTLVPLVAAPLAGLVASKVGMKAPLVIGAVLQFTALVWFAFVISPDVPYVLLVPGMVLAGIGMGVFFALVTGQAMALVARKDDADASGLSNSSRELGVLVGIATVSVVFAVVGGGVRPEEFAQATPAVLAVAAALQLISVITAALVPDERKLEEAEVHR</sequence>
<dbReference type="PROSITE" id="PS50850">
    <property type="entry name" value="MFS"/>
    <property type="match status" value="1"/>
</dbReference>
<feature type="transmembrane region" description="Helical" evidence="5">
    <location>
        <begin position="41"/>
        <end position="59"/>
    </location>
</feature>
<feature type="transmembrane region" description="Helical" evidence="5">
    <location>
        <begin position="190"/>
        <end position="211"/>
    </location>
</feature>
<evidence type="ECO:0000256" key="3">
    <source>
        <dbReference type="ARBA" id="ARBA00022989"/>
    </source>
</evidence>
<dbReference type="InterPro" id="IPR020846">
    <property type="entry name" value="MFS_dom"/>
</dbReference>
<feature type="transmembrane region" description="Helical" evidence="5">
    <location>
        <begin position="347"/>
        <end position="373"/>
    </location>
</feature>
<feature type="transmembrane region" description="Helical" evidence="5">
    <location>
        <begin position="293"/>
        <end position="314"/>
    </location>
</feature>
<feature type="transmembrane region" description="Helical" evidence="5">
    <location>
        <begin position="321"/>
        <end position="341"/>
    </location>
</feature>
<feature type="transmembrane region" description="Helical" evidence="5">
    <location>
        <begin position="71"/>
        <end position="97"/>
    </location>
</feature>
<feature type="transmembrane region" description="Helical" evidence="5">
    <location>
        <begin position="258"/>
        <end position="281"/>
    </location>
</feature>
<evidence type="ECO:0000256" key="4">
    <source>
        <dbReference type="ARBA" id="ARBA00023136"/>
    </source>
</evidence>
<proteinExistence type="predicted"/>
<evidence type="ECO:0000256" key="1">
    <source>
        <dbReference type="ARBA" id="ARBA00004651"/>
    </source>
</evidence>
<protein>
    <submittedName>
        <fullName evidence="7">Multidrug resistance protein stp</fullName>
    </submittedName>
</protein>
<dbReference type="PRINTS" id="PR01036">
    <property type="entry name" value="TCRTETB"/>
</dbReference>
<dbReference type="Gene3D" id="1.20.1250.20">
    <property type="entry name" value="MFS general substrate transporter like domains"/>
    <property type="match status" value="1"/>
</dbReference>